<organism evidence="1 2">
    <name type="scientific">Pterulicium gracile</name>
    <dbReference type="NCBI Taxonomy" id="1884261"/>
    <lineage>
        <taxon>Eukaryota</taxon>
        <taxon>Fungi</taxon>
        <taxon>Dikarya</taxon>
        <taxon>Basidiomycota</taxon>
        <taxon>Agaricomycotina</taxon>
        <taxon>Agaricomycetes</taxon>
        <taxon>Agaricomycetidae</taxon>
        <taxon>Agaricales</taxon>
        <taxon>Pleurotineae</taxon>
        <taxon>Pterulaceae</taxon>
        <taxon>Pterulicium</taxon>
    </lineage>
</organism>
<accession>A0A5C3Q5P6</accession>
<keyword evidence="2" id="KW-1185">Reference proteome</keyword>
<evidence type="ECO:0000313" key="2">
    <source>
        <dbReference type="Proteomes" id="UP000305067"/>
    </source>
</evidence>
<protein>
    <submittedName>
        <fullName evidence="1">Uncharacterized protein</fullName>
    </submittedName>
</protein>
<dbReference type="AlphaFoldDB" id="A0A5C3Q5P6"/>
<gene>
    <name evidence="1" type="ORF">BDV98DRAFT_265255</name>
</gene>
<reference evidence="1 2" key="1">
    <citation type="journal article" date="2019" name="Nat. Ecol. Evol.">
        <title>Megaphylogeny resolves global patterns of mushroom evolution.</title>
        <authorList>
            <person name="Varga T."/>
            <person name="Krizsan K."/>
            <person name="Foldi C."/>
            <person name="Dima B."/>
            <person name="Sanchez-Garcia M."/>
            <person name="Sanchez-Ramirez S."/>
            <person name="Szollosi G.J."/>
            <person name="Szarkandi J.G."/>
            <person name="Papp V."/>
            <person name="Albert L."/>
            <person name="Andreopoulos W."/>
            <person name="Angelini C."/>
            <person name="Antonin V."/>
            <person name="Barry K.W."/>
            <person name="Bougher N.L."/>
            <person name="Buchanan P."/>
            <person name="Buyck B."/>
            <person name="Bense V."/>
            <person name="Catcheside P."/>
            <person name="Chovatia M."/>
            <person name="Cooper J."/>
            <person name="Damon W."/>
            <person name="Desjardin D."/>
            <person name="Finy P."/>
            <person name="Geml J."/>
            <person name="Haridas S."/>
            <person name="Hughes K."/>
            <person name="Justo A."/>
            <person name="Karasinski D."/>
            <person name="Kautmanova I."/>
            <person name="Kiss B."/>
            <person name="Kocsube S."/>
            <person name="Kotiranta H."/>
            <person name="LaButti K.M."/>
            <person name="Lechner B.E."/>
            <person name="Liimatainen K."/>
            <person name="Lipzen A."/>
            <person name="Lukacs Z."/>
            <person name="Mihaltcheva S."/>
            <person name="Morgado L.N."/>
            <person name="Niskanen T."/>
            <person name="Noordeloos M.E."/>
            <person name="Ohm R.A."/>
            <person name="Ortiz-Santana B."/>
            <person name="Ovrebo C."/>
            <person name="Racz N."/>
            <person name="Riley R."/>
            <person name="Savchenko A."/>
            <person name="Shiryaev A."/>
            <person name="Soop K."/>
            <person name="Spirin V."/>
            <person name="Szebenyi C."/>
            <person name="Tomsovsky M."/>
            <person name="Tulloss R.E."/>
            <person name="Uehling J."/>
            <person name="Grigoriev I.V."/>
            <person name="Vagvolgyi C."/>
            <person name="Papp T."/>
            <person name="Martin F.M."/>
            <person name="Miettinen O."/>
            <person name="Hibbett D.S."/>
            <person name="Nagy L.G."/>
        </authorList>
    </citation>
    <scope>NUCLEOTIDE SEQUENCE [LARGE SCALE GENOMIC DNA]</scope>
    <source>
        <strain evidence="1 2">CBS 309.79</strain>
    </source>
</reference>
<sequence>MKPQWTCPNPSFVCHGCRQQTCMKVTTTVLSSLAKSKELETSLYLGEDLKLQRSSRQLVFGISLSSKAHPFQNVLAHSLDTDLKLPLSYTKSRAVGTPERSSASLSLIDIPHNYQHRQHVLTKLHSVVSSALLLSDICRWRARFSNGYSMTMFPTHSQLLSLLW</sequence>
<evidence type="ECO:0000313" key="1">
    <source>
        <dbReference type="EMBL" id="TFK97312.1"/>
    </source>
</evidence>
<dbReference type="Proteomes" id="UP000305067">
    <property type="component" value="Unassembled WGS sequence"/>
</dbReference>
<name>A0A5C3Q5P6_9AGAR</name>
<proteinExistence type="predicted"/>
<dbReference type="EMBL" id="ML178848">
    <property type="protein sequence ID" value="TFK97312.1"/>
    <property type="molecule type" value="Genomic_DNA"/>
</dbReference>